<dbReference type="PIRSF" id="PIRSF005496">
    <property type="entry name" value="ATP_hel_hrpB"/>
    <property type="match status" value="1"/>
</dbReference>
<dbReference type="Gene3D" id="1.20.120.1080">
    <property type="match status" value="1"/>
</dbReference>
<dbReference type="InterPro" id="IPR049614">
    <property type="entry name" value="HrpB_DEXH"/>
</dbReference>
<protein>
    <submittedName>
        <fullName evidence="7">ATP-dependent helicase HrpB</fullName>
    </submittedName>
</protein>
<feature type="domain" description="Helicase C-terminal" evidence="6">
    <location>
        <begin position="208"/>
        <end position="373"/>
    </location>
</feature>
<dbReference type="GO" id="GO:0016787">
    <property type="term" value="F:hydrolase activity"/>
    <property type="evidence" value="ECO:0007669"/>
    <property type="project" value="UniProtKB-KW"/>
</dbReference>
<dbReference type="SMART" id="SM00847">
    <property type="entry name" value="HA2"/>
    <property type="match status" value="1"/>
</dbReference>
<evidence type="ECO:0000313" key="7">
    <source>
        <dbReference type="EMBL" id="SDF77370.1"/>
    </source>
</evidence>
<dbReference type="RefSeq" id="WP_083346089.1">
    <property type="nucleotide sequence ID" value="NZ_LT629690.1"/>
</dbReference>
<dbReference type="Pfam" id="PF08482">
    <property type="entry name" value="HrpB_C"/>
    <property type="match status" value="1"/>
</dbReference>
<dbReference type="Gene3D" id="3.40.50.300">
    <property type="entry name" value="P-loop containing nucleotide triphosphate hydrolases"/>
    <property type="match status" value="2"/>
</dbReference>
<name>A0A1G7NVX5_9BACT</name>
<dbReference type="InterPro" id="IPR014001">
    <property type="entry name" value="Helicase_ATP-bd"/>
</dbReference>
<dbReference type="PANTHER" id="PTHR43519">
    <property type="entry name" value="ATP-DEPENDENT RNA HELICASE HRPB"/>
    <property type="match status" value="1"/>
</dbReference>
<dbReference type="InterPro" id="IPR010225">
    <property type="entry name" value="HrpB"/>
</dbReference>
<dbReference type="InterPro" id="IPR007502">
    <property type="entry name" value="Helicase-assoc_dom"/>
</dbReference>
<proteinExistence type="predicted"/>
<dbReference type="NCBIfam" id="TIGR01970">
    <property type="entry name" value="DEAH_box_HrpB"/>
    <property type="match status" value="1"/>
</dbReference>
<reference evidence="7 8" key="1">
    <citation type="submission" date="2016-10" db="EMBL/GenBank/DDBJ databases">
        <authorList>
            <person name="de Groot N.N."/>
        </authorList>
    </citation>
    <scope>NUCLEOTIDE SEQUENCE [LARGE SCALE GENOMIC DNA]</scope>
    <source>
        <strain evidence="7 8">GAS232</strain>
    </source>
</reference>
<feature type="domain" description="Helicase ATP-binding" evidence="5">
    <location>
        <begin position="22"/>
        <end position="183"/>
    </location>
</feature>
<dbReference type="OrthoDB" id="9808833at2"/>
<dbReference type="InterPro" id="IPR027417">
    <property type="entry name" value="P-loop_NTPase"/>
</dbReference>
<keyword evidence="2" id="KW-0378">Hydrolase</keyword>
<dbReference type="EMBL" id="LT629690">
    <property type="protein sequence ID" value="SDF77370.1"/>
    <property type="molecule type" value="Genomic_DNA"/>
</dbReference>
<dbReference type="CDD" id="cd17990">
    <property type="entry name" value="DEXHc_HrpB"/>
    <property type="match status" value="1"/>
</dbReference>
<dbReference type="SMART" id="SM00487">
    <property type="entry name" value="DEXDc"/>
    <property type="match status" value="1"/>
</dbReference>
<dbReference type="PROSITE" id="PS51194">
    <property type="entry name" value="HELICASE_CTER"/>
    <property type="match status" value="1"/>
</dbReference>
<dbReference type="SUPFAM" id="SSF52540">
    <property type="entry name" value="P-loop containing nucleoside triphosphate hydrolases"/>
    <property type="match status" value="1"/>
</dbReference>
<keyword evidence="3 7" id="KW-0347">Helicase</keyword>
<evidence type="ECO:0000313" key="8">
    <source>
        <dbReference type="Proteomes" id="UP000182427"/>
    </source>
</evidence>
<dbReference type="Pfam" id="PF00270">
    <property type="entry name" value="DEAD"/>
    <property type="match status" value="1"/>
</dbReference>
<dbReference type="PROSITE" id="PS51192">
    <property type="entry name" value="HELICASE_ATP_BIND_1"/>
    <property type="match status" value="1"/>
</dbReference>
<dbReference type="AlphaFoldDB" id="A0A1G7NVX5"/>
<evidence type="ECO:0000259" key="6">
    <source>
        <dbReference type="PROSITE" id="PS51194"/>
    </source>
</evidence>
<dbReference type="GO" id="GO:0004386">
    <property type="term" value="F:helicase activity"/>
    <property type="evidence" value="ECO:0007669"/>
    <property type="project" value="UniProtKB-KW"/>
</dbReference>
<evidence type="ECO:0000256" key="3">
    <source>
        <dbReference type="ARBA" id="ARBA00022806"/>
    </source>
</evidence>
<keyword evidence="1" id="KW-0547">Nucleotide-binding</keyword>
<gene>
    <name evidence="7" type="ORF">SAMN05444167_3268</name>
</gene>
<dbReference type="InterPro" id="IPR013689">
    <property type="entry name" value="RNA_helicase_ATP-dep_HrpB_C"/>
</dbReference>
<dbReference type="Pfam" id="PF00271">
    <property type="entry name" value="Helicase_C"/>
    <property type="match status" value="1"/>
</dbReference>
<dbReference type="GO" id="GO:0005524">
    <property type="term" value="F:ATP binding"/>
    <property type="evidence" value="ECO:0007669"/>
    <property type="project" value="UniProtKB-KW"/>
</dbReference>
<keyword evidence="8" id="KW-1185">Reference proteome</keyword>
<evidence type="ECO:0000256" key="4">
    <source>
        <dbReference type="ARBA" id="ARBA00022840"/>
    </source>
</evidence>
<evidence type="ECO:0000259" key="5">
    <source>
        <dbReference type="PROSITE" id="PS51192"/>
    </source>
</evidence>
<sequence length="805" mass="88544">MCAAPSTCKLHLPVDDLLLEIVAAIRSSHALVLQAEPGAGKTTRVPPALLDVVPGDVIVLEPRRLPARMAARRVAQEMGEDVGGTVGYQVRFDEKVSGKTRLRFVTEGIFLRRLIADPALRGVGAVVLDEFHERHLDGDLALALLRRVQQTSRSDLKIVVMSATLDAEPVAEFLGGCPVMDAPGRMFPVTIAYMPQASEPLHTQVRMAVQRLMREGHSGHILVFLPGAAEIRRAMRECEGLAQSYDLLTLPLHGDLSPAEQDRAVGPSTQQKLILSTNVAESSVTVEGVTAVIDSGLARIASHSPWTGLPTLEIKRISKASAKQRAGRAGRTAPGQVLRLYSEMDFSQRAEHDVPEILRSELSELALTLRAMQPALRAEDIAWLTPPDAAALSQAEGLLDRLGAQDEMARQLARYPLPVRLARMMVAAQDRGATAEAAAAAALLSVGGNVERNDLLAAMDAQVAQPDPKVRQTEQQLRRIAGVAAGARHSSSDEPLLLSVLQGFPDRVARKRHGKEMLLGAGGSAEVQGDALPYEFAIVMDAEDRSDRPLPLVRMASRIEPDWLIDLFPDRVKEEETLMWNRNAERVEAVTSLRYDGLLLQEWRDARPDAESAAKLLAEQAMAAGVGRFLDAEAVENLQARAAFAGLATPNVQQELEELCVGLNRFSFEELRRATENLLPMIESRLDSQRLRELAPATLKLKAGRQVKVHYETGKPPWVASRMQDFFGMDDGPRVGPERTPVVMHLLGPNQRAVQTTADLRGFWQRLYPEVRRELMRRYPRHKWPENPLSAEAVEEAKHQPGRRS</sequence>
<evidence type="ECO:0000256" key="1">
    <source>
        <dbReference type="ARBA" id="ARBA00022741"/>
    </source>
</evidence>
<dbReference type="GO" id="GO:0003676">
    <property type="term" value="F:nucleic acid binding"/>
    <property type="evidence" value="ECO:0007669"/>
    <property type="project" value="InterPro"/>
</dbReference>
<dbReference type="InterPro" id="IPR001650">
    <property type="entry name" value="Helicase_C-like"/>
</dbReference>
<dbReference type="PANTHER" id="PTHR43519:SF1">
    <property type="entry name" value="ATP-DEPENDENT RNA HELICASE HRPB"/>
    <property type="match status" value="1"/>
</dbReference>
<dbReference type="FunFam" id="3.40.50.300:FF:002125">
    <property type="entry name" value="ATP-dependent helicase HrpB"/>
    <property type="match status" value="1"/>
</dbReference>
<keyword evidence="4" id="KW-0067">ATP-binding</keyword>
<dbReference type="Proteomes" id="UP000182427">
    <property type="component" value="Chromosome I"/>
</dbReference>
<organism evidence="7 8">
    <name type="scientific">Terriglobus roseus</name>
    <dbReference type="NCBI Taxonomy" id="392734"/>
    <lineage>
        <taxon>Bacteria</taxon>
        <taxon>Pseudomonadati</taxon>
        <taxon>Acidobacteriota</taxon>
        <taxon>Terriglobia</taxon>
        <taxon>Terriglobales</taxon>
        <taxon>Acidobacteriaceae</taxon>
        <taxon>Terriglobus</taxon>
    </lineage>
</organism>
<evidence type="ECO:0000256" key="2">
    <source>
        <dbReference type="ARBA" id="ARBA00022801"/>
    </source>
</evidence>
<dbReference type="InterPro" id="IPR011545">
    <property type="entry name" value="DEAD/DEAH_box_helicase_dom"/>
</dbReference>
<accession>A0A1G7NVX5</accession>
<dbReference type="CDD" id="cd18791">
    <property type="entry name" value="SF2_C_RHA"/>
    <property type="match status" value="1"/>
</dbReference>
<dbReference type="SMART" id="SM00490">
    <property type="entry name" value="HELICc"/>
    <property type="match status" value="1"/>
</dbReference>